<evidence type="ECO:0000313" key="7">
    <source>
        <dbReference type="Proteomes" id="UP000656319"/>
    </source>
</evidence>
<comment type="cofactor">
    <cofactor evidence="1">
        <name>FMN</name>
        <dbReference type="ChEBI" id="CHEBI:58210"/>
    </cofactor>
</comment>
<dbReference type="GO" id="GO:0004733">
    <property type="term" value="F:pyridoxamine phosphate oxidase activity"/>
    <property type="evidence" value="ECO:0007669"/>
    <property type="project" value="UniProtKB-EC"/>
</dbReference>
<keyword evidence="7" id="KW-1185">Reference proteome</keyword>
<dbReference type="Pfam" id="PF12766">
    <property type="entry name" value="Pyridox_oxase_2"/>
    <property type="match status" value="1"/>
</dbReference>
<dbReference type="PANTHER" id="PTHR10851:SF3">
    <property type="entry name" value="PYRIDOXINE_PYRIDOXAMINE 5'-PHOSPHATE OXIDASE 2"/>
    <property type="match status" value="1"/>
</dbReference>
<comment type="caution">
    <text evidence="6">The sequence shown here is derived from an EMBL/GenBank/DDBJ whole genome shotgun (WGS) entry which is preliminary data.</text>
</comment>
<gene>
    <name evidence="6" type="primary">pdxH_2</name>
    <name evidence="6" type="ORF">LMG27952_06136</name>
</gene>
<dbReference type="InterPro" id="IPR000659">
    <property type="entry name" value="Pyridox_Oxase"/>
</dbReference>
<keyword evidence="3" id="KW-0288">FMN</keyword>
<name>A0ABM8P527_9BURK</name>
<dbReference type="Proteomes" id="UP000656319">
    <property type="component" value="Unassembled WGS sequence"/>
</dbReference>
<dbReference type="SUPFAM" id="SSF50475">
    <property type="entry name" value="FMN-binding split barrel"/>
    <property type="match status" value="1"/>
</dbReference>
<keyword evidence="4 6" id="KW-0560">Oxidoreductase</keyword>
<sequence>MSLDTILTQIWAHLHAATLDGNRPFKTIQVATIGLNGCPNIRTVLLRHASERDNVIRFHTDIRSPKIAELARQSRVALVGVAADLKLQLRIFGEAQILRDGQTRRDAWNSSPDRSLIAYRTSISPGVPIAQPEDAFGGTHAPGADEGLSHFCVVEVRPHHFDWLDESAADCPRRARFTRHDSTWESTWIAP</sequence>
<evidence type="ECO:0000256" key="4">
    <source>
        <dbReference type="ARBA" id="ARBA00023002"/>
    </source>
</evidence>
<evidence type="ECO:0000259" key="5">
    <source>
        <dbReference type="Pfam" id="PF12766"/>
    </source>
</evidence>
<accession>A0ABM8P527</accession>
<evidence type="ECO:0000256" key="1">
    <source>
        <dbReference type="ARBA" id="ARBA00001917"/>
    </source>
</evidence>
<organism evidence="6 7">
    <name type="scientific">Paraburkholderia hiiakae</name>
    <dbReference type="NCBI Taxonomy" id="1081782"/>
    <lineage>
        <taxon>Bacteria</taxon>
        <taxon>Pseudomonadati</taxon>
        <taxon>Pseudomonadota</taxon>
        <taxon>Betaproteobacteria</taxon>
        <taxon>Burkholderiales</taxon>
        <taxon>Burkholderiaceae</taxon>
        <taxon>Paraburkholderia</taxon>
    </lineage>
</organism>
<proteinExistence type="predicted"/>
<dbReference type="EMBL" id="CAJHCQ010000021">
    <property type="protein sequence ID" value="CAD6556553.1"/>
    <property type="molecule type" value="Genomic_DNA"/>
</dbReference>
<dbReference type="InterPro" id="IPR012349">
    <property type="entry name" value="Split_barrel_FMN-bd"/>
</dbReference>
<dbReference type="EC" id="1.4.3.5" evidence="6"/>
<feature type="domain" description="Pyridoxamine 5'-phosphate oxidase Alr4036 family FMN-binding" evidence="5">
    <location>
        <begin position="19"/>
        <end position="98"/>
    </location>
</feature>
<dbReference type="PANTHER" id="PTHR10851">
    <property type="entry name" value="PYRIDOXINE-5-PHOSPHATE OXIDASE"/>
    <property type="match status" value="1"/>
</dbReference>
<protein>
    <submittedName>
        <fullName evidence="6">Pyridoxine/pyridoxamine 5'-phosphate oxidase</fullName>
        <ecNumber evidence="6">1.4.3.5</ecNumber>
    </submittedName>
</protein>
<evidence type="ECO:0000256" key="2">
    <source>
        <dbReference type="ARBA" id="ARBA00022630"/>
    </source>
</evidence>
<reference evidence="6 7" key="1">
    <citation type="submission" date="2020-10" db="EMBL/GenBank/DDBJ databases">
        <authorList>
            <person name="Peeters C."/>
        </authorList>
    </citation>
    <scope>NUCLEOTIDE SEQUENCE [LARGE SCALE GENOMIC DNA]</scope>
    <source>
        <strain evidence="6 7">LMG 27952</strain>
    </source>
</reference>
<dbReference type="InterPro" id="IPR024624">
    <property type="entry name" value="Pyridox_Oxase_Alr4036_FMN-bd"/>
</dbReference>
<evidence type="ECO:0000256" key="3">
    <source>
        <dbReference type="ARBA" id="ARBA00022643"/>
    </source>
</evidence>
<dbReference type="Gene3D" id="2.30.110.10">
    <property type="entry name" value="Electron Transport, Fmn-binding Protein, Chain A"/>
    <property type="match status" value="1"/>
</dbReference>
<evidence type="ECO:0000313" key="6">
    <source>
        <dbReference type="EMBL" id="CAD6556553.1"/>
    </source>
</evidence>
<dbReference type="RefSeq" id="WP_201699660.1">
    <property type="nucleotide sequence ID" value="NZ_CAJHCQ010000021.1"/>
</dbReference>
<keyword evidence="2" id="KW-0285">Flavoprotein</keyword>